<proteinExistence type="inferred from homology"/>
<dbReference type="CTD" id="43424"/>
<dbReference type="Pfam" id="PF20067">
    <property type="entry name" value="SSL_N"/>
    <property type="match status" value="1"/>
</dbReference>
<organism evidence="5 6">
    <name type="scientific">Galendromus occidentalis</name>
    <name type="common">western predatory mite</name>
    <dbReference type="NCBI Taxonomy" id="34638"/>
    <lineage>
        <taxon>Eukaryota</taxon>
        <taxon>Metazoa</taxon>
        <taxon>Ecdysozoa</taxon>
        <taxon>Arthropoda</taxon>
        <taxon>Chelicerata</taxon>
        <taxon>Arachnida</taxon>
        <taxon>Acari</taxon>
        <taxon>Parasitiformes</taxon>
        <taxon>Mesostigmata</taxon>
        <taxon>Gamasina</taxon>
        <taxon>Phytoseioidea</taxon>
        <taxon>Phytoseiidae</taxon>
        <taxon>Typhlodrominae</taxon>
        <taxon>Galendromus</taxon>
    </lineage>
</organism>
<dbReference type="RefSeq" id="XP_003742911.1">
    <property type="nucleotide sequence ID" value="XM_003742863.2"/>
</dbReference>
<evidence type="ECO:0000313" key="5">
    <source>
        <dbReference type="Proteomes" id="UP000694867"/>
    </source>
</evidence>
<dbReference type="Proteomes" id="UP000694867">
    <property type="component" value="Unplaced"/>
</dbReference>
<dbReference type="PROSITE" id="PS51257">
    <property type="entry name" value="PROKAR_LIPOPROTEIN"/>
    <property type="match status" value="1"/>
</dbReference>
<comment type="similarity">
    <text evidence="1">Belongs to the strictosidine synthase family.</text>
</comment>
<dbReference type="InterPro" id="IPR018119">
    <property type="entry name" value="Strictosidine_synth_cons-reg"/>
</dbReference>
<name>A0AAJ6QST7_9ACAR</name>
<dbReference type="PANTHER" id="PTHR10426">
    <property type="entry name" value="STRICTOSIDINE SYNTHASE-RELATED"/>
    <property type="match status" value="1"/>
</dbReference>
<dbReference type="GO" id="GO:0012505">
    <property type="term" value="C:endomembrane system"/>
    <property type="evidence" value="ECO:0007669"/>
    <property type="project" value="TreeGrafter"/>
</dbReference>
<reference evidence="6" key="1">
    <citation type="submission" date="2025-08" db="UniProtKB">
        <authorList>
            <consortium name="RefSeq"/>
        </authorList>
    </citation>
    <scope>IDENTIFICATION</scope>
</reference>
<feature type="domain" description="Strictosidine synthase conserved region" evidence="4">
    <location>
        <begin position="163"/>
        <end position="249"/>
    </location>
</feature>
<dbReference type="PANTHER" id="PTHR10426:SF88">
    <property type="entry name" value="ADIPOCYTE PLASMA MEMBRANE-ASSOCIATED PROTEIN HEMOMUCIN-RELATED"/>
    <property type="match status" value="1"/>
</dbReference>
<keyword evidence="3" id="KW-0325">Glycoprotein</keyword>
<keyword evidence="2" id="KW-0597">Phosphoprotein</keyword>
<accession>A0AAJ6QST7</accession>
<gene>
    <name evidence="6" type="primary">LOC100898604</name>
</gene>
<evidence type="ECO:0000256" key="2">
    <source>
        <dbReference type="ARBA" id="ARBA00022553"/>
    </source>
</evidence>
<dbReference type="Gene3D" id="2.120.10.30">
    <property type="entry name" value="TolB, C-terminal domain"/>
    <property type="match status" value="1"/>
</dbReference>
<dbReference type="Pfam" id="PF03088">
    <property type="entry name" value="Str_synth"/>
    <property type="match status" value="1"/>
</dbReference>
<evidence type="ECO:0000313" key="6">
    <source>
        <dbReference type="RefSeq" id="XP_003742911.1"/>
    </source>
</evidence>
<keyword evidence="5" id="KW-1185">Reference proteome</keyword>
<dbReference type="GO" id="GO:0016787">
    <property type="term" value="F:hydrolase activity"/>
    <property type="evidence" value="ECO:0007669"/>
    <property type="project" value="TreeGrafter"/>
</dbReference>
<evidence type="ECO:0000256" key="3">
    <source>
        <dbReference type="ARBA" id="ARBA00023180"/>
    </source>
</evidence>
<sequence>MLVLMLKVLVWHVILIFILACYPWNINFEPQSFDVAIQELEGGLKENLLLESVEMLHKGKFLGPESLDIHGGIIYTGVYGGYILAIQGTGIQKITRIGKDCKGFYDQETCGRVLGLRVNFDGTKLLVADAYHGIYLVDTENGEAHLMVPRGVEVEGKKLQLINDLDTDNRGVLYFSESSNKYPLFKIVWSLLEHETSGRVMSYDPVQRRMRVLMENLACPNGVQLTHDGKALLVSETGNFRILRYHLQGEKQGTHDVFAQNLPGEPDNIRKSTSGGYWVAFANGRARRTLGDYVSKYPLVRLGIIRVMYAIGEGVRFLAKLTEIESLYELAAYFSNGWVLYDQIPKYGLVVELDATGAVKRSFHSPSGRINFISEVLEHDGHLYLGSFKNDFIGKIKLD</sequence>
<protein>
    <submittedName>
        <fullName evidence="6">Adipocyte plasma membrane-associated protein</fullName>
    </submittedName>
</protein>
<dbReference type="InterPro" id="IPR011042">
    <property type="entry name" value="6-blade_b-propeller_TolB-like"/>
</dbReference>
<dbReference type="SUPFAM" id="SSF63829">
    <property type="entry name" value="Calcium-dependent phosphotriesterase"/>
    <property type="match status" value="1"/>
</dbReference>
<evidence type="ECO:0000259" key="4">
    <source>
        <dbReference type="Pfam" id="PF03088"/>
    </source>
</evidence>
<dbReference type="AlphaFoldDB" id="A0AAJ6QST7"/>
<evidence type="ECO:0000256" key="1">
    <source>
        <dbReference type="ARBA" id="ARBA00009191"/>
    </source>
</evidence>
<dbReference type="GeneID" id="100898604"/>
<dbReference type="KEGG" id="goe:100898604"/>